<keyword evidence="1" id="KW-0812">Transmembrane</keyword>
<dbReference type="eggNOG" id="ENOG502Z7RU">
    <property type="taxonomic scope" value="Bacteria"/>
</dbReference>
<dbReference type="NCBIfam" id="TIGR02046">
    <property type="entry name" value="sdhC_b558_fam"/>
    <property type="match status" value="1"/>
</dbReference>
<dbReference type="InterPro" id="IPR034804">
    <property type="entry name" value="SQR/QFR_C/D"/>
</dbReference>
<organism evidence="2 3">
    <name type="scientific">Flavobacterium rivuli WB 3.3-2 = DSM 21788</name>
    <dbReference type="NCBI Taxonomy" id="1121895"/>
    <lineage>
        <taxon>Bacteria</taxon>
        <taxon>Pseudomonadati</taxon>
        <taxon>Bacteroidota</taxon>
        <taxon>Flavobacteriia</taxon>
        <taxon>Flavobacteriales</taxon>
        <taxon>Flavobacteriaceae</taxon>
        <taxon>Flavobacterium</taxon>
    </lineage>
</organism>
<dbReference type="AlphaFoldDB" id="A0A0A2MK58"/>
<dbReference type="GO" id="GO:0016020">
    <property type="term" value="C:membrane"/>
    <property type="evidence" value="ECO:0007669"/>
    <property type="project" value="InterPro"/>
</dbReference>
<keyword evidence="3" id="KW-1185">Reference proteome</keyword>
<accession>A0A0A2MK58</accession>
<evidence type="ECO:0000256" key="1">
    <source>
        <dbReference type="SAM" id="Phobius"/>
    </source>
</evidence>
<dbReference type="CDD" id="cd03498">
    <property type="entry name" value="SQR_TypeB_2_TM"/>
    <property type="match status" value="1"/>
</dbReference>
<dbReference type="Gene3D" id="1.20.1300.10">
    <property type="entry name" value="Fumarate reductase/succinate dehydrogenase, transmembrane subunit"/>
    <property type="match status" value="1"/>
</dbReference>
<name>A0A0A2MK58_9FLAO</name>
<dbReference type="SUPFAM" id="SSF81343">
    <property type="entry name" value="Fumarate reductase respiratory complex transmembrane subunits"/>
    <property type="match status" value="1"/>
</dbReference>
<proteinExistence type="predicted"/>
<gene>
    <name evidence="2" type="ORF">Q765_01855</name>
</gene>
<keyword evidence="1" id="KW-1133">Transmembrane helix</keyword>
<dbReference type="OrthoDB" id="9802842at2"/>
<protein>
    <submittedName>
        <fullName evidence="2">Succinate dehydrogenase</fullName>
    </submittedName>
</protein>
<feature type="transmembrane region" description="Helical" evidence="1">
    <location>
        <begin position="63"/>
        <end position="83"/>
    </location>
</feature>
<comment type="caution">
    <text evidence="2">The sequence shown here is derived from an EMBL/GenBank/DDBJ whole genome shotgun (WGS) entry which is preliminary data.</text>
</comment>
<reference evidence="2 3" key="1">
    <citation type="submission" date="2013-09" db="EMBL/GenBank/DDBJ databases">
        <authorList>
            <person name="Zeng Z."/>
            <person name="Chen C."/>
        </authorList>
    </citation>
    <scope>NUCLEOTIDE SEQUENCE [LARGE SCALE GENOMIC DNA]</scope>
    <source>
        <strain evidence="2 3">WB 3.3-2</strain>
    </source>
</reference>
<dbReference type="RefSeq" id="WP_026299847.1">
    <property type="nucleotide sequence ID" value="NZ_JRLX01000001.1"/>
</dbReference>
<feature type="transmembrane region" description="Helical" evidence="1">
    <location>
        <begin position="157"/>
        <end position="174"/>
    </location>
</feature>
<evidence type="ECO:0000313" key="2">
    <source>
        <dbReference type="EMBL" id="KGO88670.1"/>
    </source>
</evidence>
<dbReference type="STRING" id="1121895.GCA_000378485_00576"/>
<feature type="transmembrane region" description="Helical" evidence="1">
    <location>
        <begin position="103"/>
        <end position="123"/>
    </location>
</feature>
<dbReference type="InterPro" id="IPR011138">
    <property type="entry name" value="Cytochrome_b-558"/>
</dbReference>
<dbReference type="EMBL" id="JRLX01000001">
    <property type="protein sequence ID" value="KGO88670.1"/>
    <property type="molecule type" value="Genomic_DNA"/>
</dbReference>
<sequence>MNWIANFFTSSIGRKITMSLTGLFLISFLLVHMSINALIFYNDGGKIFTIGAHFMATNPIIRTIEIVLILGFVIHIIQGLLLWKKNRDARPVQYAYSKPVKGVTWYSRSMALLGTLILLFLVIHTSNFWIPNRIHQFKTGEELPLYEMMIEKFQNPIEVIIYTFGCFALFWHLYHGFKSALTSLGIDHPKWNPILAFLCNSFSITVPFVLFMMPISIYAGWLR</sequence>
<keyword evidence="1" id="KW-0472">Membrane</keyword>
<feature type="transmembrane region" description="Helical" evidence="1">
    <location>
        <begin position="20"/>
        <end position="42"/>
    </location>
</feature>
<dbReference type="Proteomes" id="UP000030152">
    <property type="component" value="Unassembled WGS sequence"/>
</dbReference>
<evidence type="ECO:0000313" key="3">
    <source>
        <dbReference type="Proteomes" id="UP000030152"/>
    </source>
</evidence>
<feature type="transmembrane region" description="Helical" evidence="1">
    <location>
        <begin position="194"/>
        <end position="221"/>
    </location>
</feature>